<keyword evidence="5 9" id="KW-0653">Protein transport</keyword>
<dbReference type="InterPro" id="IPR004692">
    <property type="entry name" value="SecG"/>
</dbReference>
<evidence type="ECO:0000313" key="10">
    <source>
        <dbReference type="EMBL" id="OIO07782.1"/>
    </source>
</evidence>
<comment type="subcellular location">
    <subcellularLocation>
        <location evidence="9">Cell membrane</location>
        <topology evidence="9">Multi-pass membrane protein</topology>
    </subcellularLocation>
    <subcellularLocation>
        <location evidence="1">Membrane</location>
        <topology evidence="1">Multi-pass membrane protein</topology>
    </subcellularLocation>
</comment>
<evidence type="ECO:0000256" key="3">
    <source>
        <dbReference type="ARBA" id="ARBA00022448"/>
    </source>
</evidence>
<sequence length="71" mass="7732">MMYWFKIAQFIFGVLLVLAILMQNRGAGLGGVFGGSGGVYLSKRGLEKKLFIATIVISILFFATSLAIIIF</sequence>
<comment type="function">
    <text evidence="9">Involved in protein export. Participates in an early event of protein translocation.</text>
</comment>
<name>A0A1J4TBB7_9BACT</name>
<gene>
    <name evidence="10" type="ORF">AUJ35_01540</name>
</gene>
<keyword evidence="7 9" id="KW-0811">Translocation</keyword>
<evidence type="ECO:0000256" key="7">
    <source>
        <dbReference type="ARBA" id="ARBA00023010"/>
    </source>
</evidence>
<dbReference type="GO" id="GO:0009306">
    <property type="term" value="P:protein secretion"/>
    <property type="evidence" value="ECO:0007669"/>
    <property type="project" value="UniProtKB-UniRule"/>
</dbReference>
<evidence type="ECO:0000256" key="2">
    <source>
        <dbReference type="ARBA" id="ARBA00008445"/>
    </source>
</evidence>
<dbReference type="GO" id="GO:0015450">
    <property type="term" value="F:protein-transporting ATPase activity"/>
    <property type="evidence" value="ECO:0007669"/>
    <property type="project" value="UniProtKB-UniRule"/>
</dbReference>
<organism evidence="10 11">
    <name type="scientific">Candidatus Falkowbacteria bacterium CG1_02_41_21</name>
    <dbReference type="NCBI Taxonomy" id="1805147"/>
    <lineage>
        <taxon>Bacteria</taxon>
        <taxon>Candidatus Falkowiibacteriota</taxon>
    </lineage>
</organism>
<dbReference type="AlphaFoldDB" id="A0A1J4TBB7"/>
<dbReference type="GO" id="GO:0005886">
    <property type="term" value="C:plasma membrane"/>
    <property type="evidence" value="ECO:0007669"/>
    <property type="project" value="UniProtKB-SubCell"/>
</dbReference>
<keyword evidence="6 9" id="KW-1133">Transmembrane helix</keyword>
<dbReference type="NCBIfam" id="TIGR00810">
    <property type="entry name" value="secG"/>
    <property type="match status" value="1"/>
</dbReference>
<reference evidence="10 11" key="1">
    <citation type="journal article" date="2016" name="Environ. Microbiol.">
        <title>Genomic resolution of a cold subsurface aquifer community provides metabolic insights for novel microbes adapted to high CO concentrations.</title>
        <authorList>
            <person name="Probst A.J."/>
            <person name="Castelle C.J."/>
            <person name="Singh A."/>
            <person name="Brown C.T."/>
            <person name="Anantharaman K."/>
            <person name="Sharon I."/>
            <person name="Hug L.A."/>
            <person name="Burstein D."/>
            <person name="Emerson J.B."/>
            <person name="Thomas B.C."/>
            <person name="Banfield J.F."/>
        </authorList>
    </citation>
    <scope>NUCLEOTIDE SEQUENCE [LARGE SCALE GENOMIC DNA]</scope>
    <source>
        <strain evidence="10">CG1_02_41_21</strain>
    </source>
</reference>
<comment type="caution">
    <text evidence="10">The sequence shown here is derived from an EMBL/GenBank/DDBJ whole genome shotgun (WGS) entry which is preliminary data.</text>
</comment>
<evidence type="ECO:0000256" key="1">
    <source>
        <dbReference type="ARBA" id="ARBA00004141"/>
    </source>
</evidence>
<keyword evidence="9" id="KW-1003">Cell membrane</keyword>
<keyword evidence="4 9" id="KW-0812">Transmembrane</keyword>
<evidence type="ECO:0000256" key="9">
    <source>
        <dbReference type="RuleBase" id="RU365087"/>
    </source>
</evidence>
<proteinExistence type="inferred from homology"/>
<evidence type="ECO:0000256" key="6">
    <source>
        <dbReference type="ARBA" id="ARBA00022989"/>
    </source>
</evidence>
<protein>
    <recommendedName>
        <fullName evidence="9">Protein-export membrane protein SecG</fullName>
    </recommendedName>
</protein>
<dbReference type="EMBL" id="MNUV01000027">
    <property type="protein sequence ID" value="OIO07782.1"/>
    <property type="molecule type" value="Genomic_DNA"/>
</dbReference>
<evidence type="ECO:0000256" key="5">
    <source>
        <dbReference type="ARBA" id="ARBA00022927"/>
    </source>
</evidence>
<dbReference type="Pfam" id="PF03840">
    <property type="entry name" value="SecG"/>
    <property type="match status" value="1"/>
</dbReference>
<feature type="transmembrane region" description="Helical" evidence="9">
    <location>
        <begin position="50"/>
        <end position="70"/>
    </location>
</feature>
<comment type="caution">
    <text evidence="9">Lacks conserved residue(s) required for the propagation of feature annotation.</text>
</comment>
<keyword evidence="3 9" id="KW-0813">Transport</keyword>
<dbReference type="Proteomes" id="UP000182860">
    <property type="component" value="Unassembled WGS sequence"/>
</dbReference>
<accession>A0A1J4TBB7</accession>
<evidence type="ECO:0000313" key="11">
    <source>
        <dbReference type="Proteomes" id="UP000182860"/>
    </source>
</evidence>
<keyword evidence="8 9" id="KW-0472">Membrane</keyword>
<evidence type="ECO:0000256" key="4">
    <source>
        <dbReference type="ARBA" id="ARBA00022692"/>
    </source>
</evidence>
<evidence type="ECO:0000256" key="8">
    <source>
        <dbReference type="ARBA" id="ARBA00023136"/>
    </source>
</evidence>
<comment type="similarity">
    <text evidence="2 9">Belongs to the SecG family.</text>
</comment>